<comment type="caution">
    <text evidence="2">The sequence shown here is derived from an EMBL/GenBank/DDBJ whole genome shotgun (WGS) entry which is preliminary data.</text>
</comment>
<evidence type="ECO:0000256" key="1">
    <source>
        <dbReference type="SAM" id="Phobius"/>
    </source>
</evidence>
<sequence>SRTYGQADYFPLDKVCSYDDGTLLIGALNKSALVKYYSDIHILFTNGSIANISLSNIKHQENWTVFQYNVLEPNFIFLLYQQSNGVQTNLSWTIIDWSGNILLEPEMGFLVAQTNYTFLEWTKYSSPLNGNISIISKGYIPFPQGAQAYTYTYLASFFTLIPFQRVDGGYGVAYCLSSGQTNVISAVLVHVAFIPNTNDSEVITPFQIYETRNTSNVVMLGSCQSRHDSKGNDCLIYEVTGNGNGSLPTPGITMLSFPSSGSVTNDTQISLPQTTPNQSIVFYKYFPLYYGGFLVVKFYLASNVTVGVSGYLSDDQLSKFDLWKMPDPITINIMDVYERFSLGLLQNNTFWIAVQGLNWTIFSLDMPRYYNDSIFQNVLIMSSFPENNQTLGLRFTDSLNITYRNPISKSLGNISIYQLYDNDTKLRQTYSGSYCSVLNDKVTISCEILSSTFNVPNTSYLISIDNGFVKDFGSQEQIRGISNGSWKIKTEPIKLPNMYGDSLVGTLRLSEDGTIYYNNLTSDQQSLFRDRLSEELAQSIPIDSSRLSFGRVNFDPDTPKGQLLFELNVFGTNDLFQPNIDQIMDDLNVLIKNKYITVLSKLPHTSYIDETYPFTLNSNFFNEIRDKWFIYVAVFIASIILFFVAEGIHTYASQEHCIQWLGQNNCVKSQGYKDCVHDPECIDTQACIKNDFFDQCNTYSFFTMVLSVFNLVANILFVVTRVKDVPSLNIPSVVILTVGISLNVIYTFIVLTKELPNHYYNEWIGNKKFVVAAFFAMLATSDVEVLLVLNSHFCGLEIFNAPFSKKAREFIFRSKISIIVLYTIPWLVIQ</sequence>
<name>A0A9N9NWB3_9GLOM</name>
<keyword evidence="1" id="KW-1133">Transmembrane helix</keyword>
<keyword evidence="1" id="KW-0472">Membrane</keyword>
<feature type="transmembrane region" description="Helical" evidence="1">
    <location>
        <begin position="769"/>
        <end position="789"/>
    </location>
</feature>
<dbReference type="EMBL" id="CAJVPY010018348">
    <property type="protein sequence ID" value="CAG8766567.1"/>
    <property type="molecule type" value="Genomic_DNA"/>
</dbReference>
<feature type="transmembrane region" description="Helical" evidence="1">
    <location>
        <begin position="730"/>
        <end position="749"/>
    </location>
</feature>
<feature type="transmembrane region" description="Helical" evidence="1">
    <location>
        <begin position="288"/>
        <end position="312"/>
    </location>
</feature>
<protein>
    <submittedName>
        <fullName evidence="2">19305_t:CDS:1</fullName>
    </submittedName>
</protein>
<feature type="transmembrane region" description="Helical" evidence="1">
    <location>
        <begin position="699"/>
        <end position="718"/>
    </location>
</feature>
<accession>A0A9N9NWB3</accession>
<dbReference type="Proteomes" id="UP000789405">
    <property type="component" value="Unassembled WGS sequence"/>
</dbReference>
<keyword evidence="3" id="KW-1185">Reference proteome</keyword>
<feature type="transmembrane region" description="Helical" evidence="1">
    <location>
        <begin position="628"/>
        <end position="645"/>
    </location>
</feature>
<keyword evidence="1" id="KW-0812">Transmembrane</keyword>
<proteinExistence type="predicted"/>
<evidence type="ECO:0000313" key="2">
    <source>
        <dbReference type="EMBL" id="CAG8766567.1"/>
    </source>
</evidence>
<dbReference type="OrthoDB" id="2417088at2759"/>
<feature type="non-terminal residue" evidence="2">
    <location>
        <position position="1"/>
    </location>
</feature>
<organism evidence="2 3">
    <name type="scientific">Dentiscutata erythropus</name>
    <dbReference type="NCBI Taxonomy" id="1348616"/>
    <lineage>
        <taxon>Eukaryota</taxon>
        <taxon>Fungi</taxon>
        <taxon>Fungi incertae sedis</taxon>
        <taxon>Mucoromycota</taxon>
        <taxon>Glomeromycotina</taxon>
        <taxon>Glomeromycetes</taxon>
        <taxon>Diversisporales</taxon>
        <taxon>Gigasporaceae</taxon>
        <taxon>Dentiscutata</taxon>
    </lineage>
</organism>
<feature type="non-terminal residue" evidence="2">
    <location>
        <position position="830"/>
    </location>
</feature>
<feature type="transmembrane region" description="Helical" evidence="1">
    <location>
        <begin position="810"/>
        <end position="829"/>
    </location>
</feature>
<gene>
    <name evidence="2" type="ORF">DERYTH_LOCUS18291</name>
</gene>
<reference evidence="2" key="1">
    <citation type="submission" date="2021-06" db="EMBL/GenBank/DDBJ databases">
        <authorList>
            <person name="Kallberg Y."/>
            <person name="Tangrot J."/>
            <person name="Rosling A."/>
        </authorList>
    </citation>
    <scope>NUCLEOTIDE SEQUENCE</scope>
    <source>
        <strain evidence="2">MA453B</strain>
    </source>
</reference>
<evidence type="ECO:0000313" key="3">
    <source>
        <dbReference type="Proteomes" id="UP000789405"/>
    </source>
</evidence>
<dbReference type="AlphaFoldDB" id="A0A9N9NWB3"/>